<evidence type="ECO:0000313" key="3">
    <source>
        <dbReference type="Proteomes" id="UP001433268"/>
    </source>
</evidence>
<organism evidence="2 3">
    <name type="scientific">Apiospora hydei</name>
    <dbReference type="NCBI Taxonomy" id="1337664"/>
    <lineage>
        <taxon>Eukaryota</taxon>
        <taxon>Fungi</taxon>
        <taxon>Dikarya</taxon>
        <taxon>Ascomycota</taxon>
        <taxon>Pezizomycotina</taxon>
        <taxon>Sordariomycetes</taxon>
        <taxon>Xylariomycetidae</taxon>
        <taxon>Amphisphaeriales</taxon>
        <taxon>Apiosporaceae</taxon>
        <taxon>Apiospora</taxon>
    </lineage>
</organism>
<comment type="caution">
    <text evidence="2">The sequence shown here is derived from an EMBL/GenBank/DDBJ whole genome shotgun (WGS) entry which is preliminary data.</text>
</comment>
<feature type="region of interest" description="Disordered" evidence="1">
    <location>
        <begin position="19"/>
        <end position="57"/>
    </location>
</feature>
<proteinExistence type="predicted"/>
<feature type="region of interest" description="Disordered" evidence="1">
    <location>
        <begin position="81"/>
        <end position="104"/>
    </location>
</feature>
<dbReference type="EMBL" id="JAQQWN010000004">
    <property type="protein sequence ID" value="KAK8087821.1"/>
    <property type="molecule type" value="Genomic_DNA"/>
</dbReference>
<gene>
    <name evidence="2" type="ORF">PG997_002782</name>
</gene>
<evidence type="ECO:0000256" key="1">
    <source>
        <dbReference type="SAM" id="MobiDB-lite"/>
    </source>
</evidence>
<protein>
    <submittedName>
        <fullName evidence="2">Uncharacterized protein</fullName>
    </submittedName>
</protein>
<feature type="compositionally biased region" description="Polar residues" evidence="1">
    <location>
        <begin position="176"/>
        <end position="185"/>
    </location>
</feature>
<keyword evidence="3" id="KW-1185">Reference proteome</keyword>
<dbReference type="Proteomes" id="UP001433268">
    <property type="component" value="Unassembled WGS sequence"/>
</dbReference>
<accession>A0ABR1WXC9</accession>
<name>A0ABR1WXC9_9PEZI</name>
<evidence type="ECO:0000313" key="2">
    <source>
        <dbReference type="EMBL" id="KAK8087821.1"/>
    </source>
</evidence>
<reference evidence="2 3" key="1">
    <citation type="submission" date="2023-01" db="EMBL/GenBank/DDBJ databases">
        <title>Analysis of 21 Apiospora genomes using comparative genomics revels a genus with tremendous synthesis potential of carbohydrate active enzymes and secondary metabolites.</title>
        <authorList>
            <person name="Sorensen T."/>
        </authorList>
    </citation>
    <scope>NUCLEOTIDE SEQUENCE [LARGE SCALE GENOMIC DNA]</scope>
    <source>
        <strain evidence="2 3">CBS 114990</strain>
    </source>
</reference>
<dbReference type="RefSeq" id="XP_066670715.1">
    <property type="nucleotide sequence ID" value="XM_066807097.1"/>
</dbReference>
<feature type="compositionally biased region" description="Polar residues" evidence="1">
    <location>
        <begin position="146"/>
        <end position="155"/>
    </location>
</feature>
<feature type="region of interest" description="Disordered" evidence="1">
    <location>
        <begin position="137"/>
        <end position="185"/>
    </location>
</feature>
<dbReference type="GeneID" id="92040157"/>
<sequence length="185" mass="19510">MISLGIFFVRRHILRKKKRAALSEEAMQSDSSTAMPGAKDHDHSPMRAIEPGPIGEIPRRDISEKQLEILQGTADTIVSVKSTDLPGSSLGHVRGGSRRPLDSTTGLLSFPKQQRTILSSSSSSGPSLTLQQLQLPASGPSCVAAQRQTSASGANSKAPPCGTTKDLRQGPLAITETCSSTPPRG</sequence>